<gene>
    <name evidence="3 5" type="primary">murQ</name>
    <name evidence="5" type="ORF">ACFQ5X_10800</name>
</gene>
<dbReference type="GO" id="GO:0016829">
    <property type="term" value="F:lyase activity"/>
    <property type="evidence" value="ECO:0007669"/>
    <property type="project" value="UniProtKB-KW"/>
</dbReference>
<comment type="caution">
    <text evidence="5">The sequence shown here is derived from an EMBL/GenBank/DDBJ whole genome shotgun (WGS) entry which is preliminary data.</text>
</comment>
<dbReference type="InterPro" id="IPR046348">
    <property type="entry name" value="SIS_dom_sf"/>
</dbReference>
<feature type="domain" description="SIS" evidence="4">
    <location>
        <begin position="55"/>
        <end position="218"/>
    </location>
</feature>
<dbReference type="Gene3D" id="1.10.8.1080">
    <property type="match status" value="1"/>
</dbReference>
<dbReference type="InterPro" id="IPR005488">
    <property type="entry name" value="Etherase_MurQ"/>
</dbReference>
<dbReference type="EMBL" id="JBHTMM010000010">
    <property type="protein sequence ID" value="MFD1306331.1"/>
    <property type="molecule type" value="Genomic_DNA"/>
</dbReference>
<comment type="miscellaneous">
    <text evidence="3">A lyase-type mechanism (elimination/hydration) is suggested for the cleavage of the lactyl ether bond of MurNAc 6-phosphate, with the formation of an alpha,beta-unsaturated aldehyde intermediate with (E)-stereochemistry, followed by the syn addition of water to give product.</text>
</comment>
<dbReference type="EC" id="4.2.1.126" evidence="3"/>
<dbReference type="HAMAP" id="MF_00068">
    <property type="entry name" value="MurQ"/>
    <property type="match status" value="1"/>
</dbReference>
<dbReference type="PANTHER" id="PTHR10088:SF4">
    <property type="entry name" value="GLUCOKINASE REGULATORY PROTEIN"/>
    <property type="match status" value="1"/>
</dbReference>
<dbReference type="NCBIfam" id="NF003915">
    <property type="entry name" value="PRK05441.1"/>
    <property type="match status" value="1"/>
</dbReference>
<keyword evidence="6" id="KW-1185">Reference proteome</keyword>
<dbReference type="SUPFAM" id="SSF53697">
    <property type="entry name" value="SIS domain"/>
    <property type="match status" value="1"/>
</dbReference>
<evidence type="ECO:0000256" key="3">
    <source>
        <dbReference type="HAMAP-Rule" id="MF_00068"/>
    </source>
</evidence>
<dbReference type="Gene3D" id="3.40.50.10490">
    <property type="entry name" value="Glucose-6-phosphate isomerase like protein, domain 1"/>
    <property type="match status" value="1"/>
</dbReference>
<dbReference type="CDD" id="cd05007">
    <property type="entry name" value="SIS_Etherase"/>
    <property type="match status" value="1"/>
</dbReference>
<evidence type="ECO:0000313" key="6">
    <source>
        <dbReference type="Proteomes" id="UP001597058"/>
    </source>
</evidence>
<evidence type="ECO:0000256" key="1">
    <source>
        <dbReference type="ARBA" id="ARBA00023239"/>
    </source>
</evidence>
<dbReference type="InterPro" id="IPR040190">
    <property type="entry name" value="MURQ/GCKR"/>
</dbReference>
<comment type="catalytic activity">
    <reaction evidence="3">
        <text>N-acetyl-D-muramate 6-phosphate + H2O = N-acetyl-D-glucosamine 6-phosphate + (R)-lactate</text>
        <dbReference type="Rhea" id="RHEA:26410"/>
        <dbReference type="ChEBI" id="CHEBI:15377"/>
        <dbReference type="ChEBI" id="CHEBI:16004"/>
        <dbReference type="ChEBI" id="CHEBI:57513"/>
        <dbReference type="ChEBI" id="CHEBI:58722"/>
        <dbReference type="EC" id="4.2.1.126"/>
    </reaction>
</comment>
<proteinExistence type="inferred from homology"/>
<reference evidence="6" key="1">
    <citation type="journal article" date="2019" name="Int. J. Syst. Evol. Microbiol.">
        <title>The Global Catalogue of Microorganisms (GCM) 10K type strain sequencing project: providing services to taxonomists for standard genome sequencing and annotation.</title>
        <authorList>
            <consortium name="The Broad Institute Genomics Platform"/>
            <consortium name="The Broad Institute Genome Sequencing Center for Infectious Disease"/>
            <person name="Wu L."/>
            <person name="Ma J."/>
        </authorList>
    </citation>
    <scope>NUCLEOTIDE SEQUENCE [LARGE SCALE GENOMIC DNA]</scope>
    <source>
        <strain evidence="6">CGMCC 4.7020</strain>
    </source>
</reference>
<evidence type="ECO:0000313" key="5">
    <source>
        <dbReference type="EMBL" id="MFD1306331.1"/>
    </source>
</evidence>
<feature type="active site" evidence="3">
    <location>
        <position position="114"/>
    </location>
</feature>
<dbReference type="Proteomes" id="UP001597058">
    <property type="component" value="Unassembled WGS sequence"/>
</dbReference>
<name>A0ABW3XBF1_9ACTN</name>
<dbReference type="Pfam" id="PF22645">
    <property type="entry name" value="GKRP_SIS_N"/>
    <property type="match status" value="1"/>
</dbReference>
<dbReference type="PROSITE" id="PS01272">
    <property type="entry name" value="GCKR"/>
    <property type="match status" value="1"/>
</dbReference>
<dbReference type="PROSITE" id="PS51464">
    <property type="entry name" value="SIS"/>
    <property type="match status" value="1"/>
</dbReference>
<dbReference type="RefSeq" id="WP_381327958.1">
    <property type="nucleotide sequence ID" value="NZ_JBHTMM010000010.1"/>
</dbReference>
<dbReference type="InterPro" id="IPR001347">
    <property type="entry name" value="SIS_dom"/>
</dbReference>
<comment type="pathway">
    <text evidence="3">Amino-sugar metabolism; N-acetylmuramate degradation.</text>
</comment>
<keyword evidence="1 3" id="KW-0456">Lyase</keyword>
<dbReference type="NCBIfam" id="NF009222">
    <property type="entry name" value="PRK12570.1"/>
    <property type="match status" value="1"/>
</dbReference>
<keyword evidence="2 3" id="KW-0119">Carbohydrate metabolism</keyword>
<feature type="active site" description="Proton donor" evidence="3">
    <location>
        <position position="83"/>
    </location>
</feature>
<dbReference type="NCBIfam" id="TIGR00274">
    <property type="entry name" value="N-acetylmuramic acid 6-phosphate etherase"/>
    <property type="match status" value="1"/>
</dbReference>
<dbReference type="PANTHER" id="PTHR10088">
    <property type="entry name" value="GLUCOKINASE REGULATORY PROTEIN"/>
    <property type="match status" value="1"/>
</dbReference>
<protein>
    <recommendedName>
        <fullName evidence="3">N-acetylmuramic acid 6-phosphate etherase</fullName>
        <shortName evidence="3">MurNAc-6-P etherase</shortName>
        <ecNumber evidence="3">4.2.1.126</ecNumber>
    </recommendedName>
    <alternativeName>
        <fullName evidence="3">N-acetylmuramic acid 6-phosphate hydrolase</fullName>
    </alternativeName>
    <alternativeName>
        <fullName evidence="3">N-acetylmuramic acid 6-phosphate lyase</fullName>
    </alternativeName>
</protein>
<comment type="subunit">
    <text evidence="3">Homodimer.</text>
</comment>
<comment type="similarity">
    <text evidence="3">Belongs to the GCKR-like family. MurNAc-6-P etherase subfamily.</text>
</comment>
<comment type="function">
    <text evidence="3">Specifically catalyzes the cleavage of the D-lactyl ether substituent of MurNAc 6-phosphate, producing GlcNAc 6-phosphate and D-lactate.</text>
</comment>
<organism evidence="5 6">
    <name type="scientific">Streptomyces kaempferi</name>
    <dbReference type="NCBI Taxonomy" id="333725"/>
    <lineage>
        <taxon>Bacteria</taxon>
        <taxon>Bacillati</taxon>
        <taxon>Actinomycetota</taxon>
        <taxon>Actinomycetes</taxon>
        <taxon>Kitasatosporales</taxon>
        <taxon>Streptomycetaceae</taxon>
        <taxon>Streptomyces</taxon>
    </lineage>
</organism>
<accession>A0ABW3XBF1</accession>
<evidence type="ECO:0000256" key="2">
    <source>
        <dbReference type="ARBA" id="ARBA00023277"/>
    </source>
</evidence>
<dbReference type="InterPro" id="IPR005486">
    <property type="entry name" value="Glucokinase_regulatory_CS"/>
</dbReference>
<sequence length="297" mass="30462">MDLSTLGTETRNRRTAELDRMPVTELLATMNDEDQTVALAVRTALPQIADAVEKITASLRAGGRLVYLGAGTSGRIGLLDAVECPPTFGISPDRVVGLLSGGPGAFVLAVEGAEDNPGLAVSDLDAIGLTAHDTVVGLAASGRTPYVVGGLEHARAIGAATVSVACNSDAVISRHADVAIEVPTGPEVLTGSTRLKGGTAEKLVCNMLSTATMVQLGKVYGNLMVDLRATNEKLVDRARRMVAQATGTDLDAAADALQEADGHAKTAIVMLLADCSRTEAAARLEAAHDDVRAAAAA</sequence>
<evidence type="ECO:0000259" key="4">
    <source>
        <dbReference type="PROSITE" id="PS51464"/>
    </source>
</evidence>